<dbReference type="SUPFAM" id="SSF111369">
    <property type="entry name" value="HlyD-like secretion proteins"/>
    <property type="match status" value="1"/>
</dbReference>
<dbReference type="GO" id="GO:1990195">
    <property type="term" value="C:macrolide transmembrane transporter complex"/>
    <property type="evidence" value="ECO:0007669"/>
    <property type="project" value="InterPro"/>
</dbReference>
<dbReference type="GO" id="GO:0019898">
    <property type="term" value="C:extrinsic component of membrane"/>
    <property type="evidence" value="ECO:0007669"/>
    <property type="project" value="InterPro"/>
</dbReference>
<proteinExistence type="predicted"/>
<keyword evidence="1" id="KW-0175">Coiled coil</keyword>
<dbReference type="STRING" id="478744.SAMN05444359_12235"/>
<protein>
    <submittedName>
        <fullName evidence="4">HlyD family secretion protein</fullName>
    </submittedName>
</protein>
<dbReference type="GO" id="GO:1990961">
    <property type="term" value="P:xenobiotic detoxification by transmembrane export across the plasma membrane"/>
    <property type="evidence" value="ECO:0007669"/>
    <property type="project" value="InterPro"/>
</dbReference>
<name>A0A1H9KXR4_9BACT</name>
<dbReference type="AlphaFoldDB" id="A0A1H9KXR4"/>
<keyword evidence="5" id="KW-1185">Reference proteome</keyword>
<evidence type="ECO:0000313" key="5">
    <source>
        <dbReference type="Proteomes" id="UP000199021"/>
    </source>
</evidence>
<dbReference type="InParanoid" id="A0A1H9KXR4"/>
<accession>A0A1H9KXR4</accession>
<dbReference type="Proteomes" id="UP000199021">
    <property type="component" value="Unassembled WGS sequence"/>
</dbReference>
<feature type="domain" description="CusB-like beta-barrel" evidence="3">
    <location>
        <begin position="235"/>
        <end position="301"/>
    </location>
</feature>
<dbReference type="GO" id="GO:1990281">
    <property type="term" value="C:efflux pump complex"/>
    <property type="evidence" value="ECO:0007669"/>
    <property type="project" value="TreeGrafter"/>
</dbReference>
<dbReference type="PROSITE" id="PS51257">
    <property type="entry name" value="PROKAR_LIPOPROTEIN"/>
    <property type="match status" value="1"/>
</dbReference>
<dbReference type="PANTHER" id="PTHR30469">
    <property type="entry name" value="MULTIDRUG RESISTANCE PROTEIN MDTA"/>
    <property type="match status" value="1"/>
</dbReference>
<gene>
    <name evidence="4" type="ORF">SAMN05444359_12235</name>
</gene>
<evidence type="ECO:0000259" key="3">
    <source>
        <dbReference type="Pfam" id="PF25954"/>
    </source>
</evidence>
<dbReference type="EMBL" id="FOFB01000022">
    <property type="protein sequence ID" value="SER03858.1"/>
    <property type="molecule type" value="Genomic_DNA"/>
</dbReference>
<dbReference type="InterPro" id="IPR058792">
    <property type="entry name" value="Beta-barrel_RND_2"/>
</dbReference>
<dbReference type="Gene3D" id="6.10.140.1990">
    <property type="match status" value="1"/>
</dbReference>
<dbReference type="Pfam" id="PF25954">
    <property type="entry name" value="Beta-barrel_RND_2"/>
    <property type="match status" value="1"/>
</dbReference>
<dbReference type="GO" id="GO:0015562">
    <property type="term" value="F:efflux transmembrane transporter activity"/>
    <property type="evidence" value="ECO:0007669"/>
    <property type="project" value="TreeGrafter"/>
</dbReference>
<evidence type="ECO:0000256" key="1">
    <source>
        <dbReference type="ARBA" id="ARBA00023054"/>
    </source>
</evidence>
<feature type="domain" description="Multidrug resistance protein MdtA-like barrel-sandwich hybrid" evidence="2">
    <location>
        <begin position="47"/>
        <end position="219"/>
    </location>
</feature>
<dbReference type="OrthoDB" id="869610at2"/>
<dbReference type="Gene3D" id="2.40.50.100">
    <property type="match status" value="1"/>
</dbReference>
<dbReference type="InterPro" id="IPR030190">
    <property type="entry name" value="MacA_alpha-hairpin_sf"/>
</dbReference>
<sequence>MRIAHLVLLLFLLAGCSEETTGIQPGRTTITEAVYGTVLVVPKEAYTVFSPVNGIIDQSMMKEGAEVKEGDELFRISDQRAKLEKKKARQNYVQALENYQGEVAVLKEMDERINSAKMSLLNDSVNYARQARLWKQNIGSRQAFETMELKFNTSRHYINELQKTYERTRQQLADQLALAGTSLEISGQYYDEHTIRAKMSGTIYQIEKKTGESVTTQTPVARIGSSSHFILELLIDEVDISRIELGQTVLVRLDAYRNQSYEAKISRILPHKNSLTQAFTVEAVFTQAPERLYDGLSGEANIVISRRENTMTLPTELIGPDNQVLTEDGERQVVTGISDLRYTEIISGIDSNTIVYQPE</sequence>
<dbReference type="InterPro" id="IPR058625">
    <property type="entry name" value="MdtA-like_BSH"/>
</dbReference>
<evidence type="ECO:0000313" key="4">
    <source>
        <dbReference type="EMBL" id="SER03858.1"/>
    </source>
</evidence>
<dbReference type="RefSeq" id="WP_090171168.1">
    <property type="nucleotide sequence ID" value="NZ_FOFB01000022.1"/>
</dbReference>
<dbReference type="Pfam" id="PF25917">
    <property type="entry name" value="BSH_RND"/>
    <property type="match status" value="1"/>
</dbReference>
<dbReference type="PANTHER" id="PTHR30469:SF33">
    <property type="entry name" value="SLR1207 PROTEIN"/>
    <property type="match status" value="1"/>
</dbReference>
<dbReference type="GO" id="GO:0030313">
    <property type="term" value="C:cell envelope"/>
    <property type="evidence" value="ECO:0007669"/>
    <property type="project" value="UniProtKB-SubCell"/>
</dbReference>
<reference evidence="5" key="1">
    <citation type="submission" date="2016-10" db="EMBL/GenBank/DDBJ databases">
        <authorList>
            <person name="Varghese N."/>
            <person name="Submissions S."/>
        </authorList>
    </citation>
    <scope>NUCLEOTIDE SEQUENCE [LARGE SCALE GENOMIC DNA]</scope>
    <source>
        <strain evidence="5">DSM 24740</strain>
    </source>
</reference>
<dbReference type="Gene3D" id="2.40.30.170">
    <property type="match status" value="1"/>
</dbReference>
<organism evidence="4 5">
    <name type="scientific">Neolewinella agarilytica</name>
    <dbReference type="NCBI Taxonomy" id="478744"/>
    <lineage>
        <taxon>Bacteria</taxon>
        <taxon>Pseudomonadati</taxon>
        <taxon>Bacteroidota</taxon>
        <taxon>Saprospiria</taxon>
        <taxon>Saprospirales</taxon>
        <taxon>Lewinellaceae</taxon>
        <taxon>Neolewinella</taxon>
    </lineage>
</organism>
<evidence type="ECO:0000259" key="2">
    <source>
        <dbReference type="Pfam" id="PF25917"/>
    </source>
</evidence>